<evidence type="ECO:0000256" key="3">
    <source>
        <dbReference type="ARBA" id="ARBA00022552"/>
    </source>
</evidence>
<gene>
    <name evidence="5 8" type="primary">rimM</name>
    <name evidence="8" type="ORF">ENO34_01935</name>
</gene>
<comment type="subunit">
    <text evidence="5">Binds ribosomal protein uS19.</text>
</comment>
<dbReference type="PANTHER" id="PTHR33692:SF1">
    <property type="entry name" value="RIBOSOME MATURATION FACTOR RIMM"/>
    <property type="match status" value="1"/>
</dbReference>
<evidence type="ECO:0000256" key="1">
    <source>
        <dbReference type="ARBA" id="ARBA00022490"/>
    </source>
</evidence>
<dbReference type="InterPro" id="IPR056792">
    <property type="entry name" value="PRC_RimM"/>
</dbReference>
<dbReference type="SUPFAM" id="SSF50346">
    <property type="entry name" value="PRC-barrel domain"/>
    <property type="match status" value="1"/>
</dbReference>
<dbReference type="HAMAP" id="MF_00014">
    <property type="entry name" value="Ribosome_mat_RimM"/>
    <property type="match status" value="1"/>
</dbReference>
<evidence type="ECO:0000256" key="5">
    <source>
        <dbReference type="HAMAP-Rule" id="MF_00014"/>
    </source>
</evidence>
<dbReference type="Gene3D" id="2.40.30.60">
    <property type="entry name" value="RimM"/>
    <property type="match status" value="1"/>
</dbReference>
<dbReference type="AlphaFoldDB" id="A0A831YDA9"/>
<dbReference type="Pfam" id="PF01782">
    <property type="entry name" value="RimM"/>
    <property type="match status" value="1"/>
</dbReference>
<dbReference type="Proteomes" id="UP000885621">
    <property type="component" value="Unassembled WGS sequence"/>
</dbReference>
<evidence type="ECO:0000256" key="2">
    <source>
        <dbReference type="ARBA" id="ARBA00022517"/>
    </source>
</evidence>
<dbReference type="Gene3D" id="2.30.30.240">
    <property type="entry name" value="PRC-barrel domain"/>
    <property type="match status" value="1"/>
</dbReference>
<dbReference type="GO" id="GO:0006364">
    <property type="term" value="P:rRNA processing"/>
    <property type="evidence" value="ECO:0007669"/>
    <property type="project" value="UniProtKB-UniRule"/>
</dbReference>
<comment type="similarity">
    <text evidence="5">Belongs to the RimM family.</text>
</comment>
<organism evidence="8">
    <name type="scientific">Sulfurihydrogenibium azorense</name>
    <dbReference type="NCBI Taxonomy" id="309806"/>
    <lineage>
        <taxon>Bacteria</taxon>
        <taxon>Pseudomonadati</taxon>
        <taxon>Aquificota</taxon>
        <taxon>Aquificia</taxon>
        <taxon>Aquificales</taxon>
        <taxon>Hydrogenothermaceae</taxon>
        <taxon>Sulfurihydrogenibium</taxon>
    </lineage>
</organism>
<dbReference type="Pfam" id="PF24986">
    <property type="entry name" value="PRC_RimM"/>
    <property type="match status" value="1"/>
</dbReference>
<comment type="subcellular location">
    <subcellularLocation>
        <location evidence="5">Cytoplasm</location>
    </subcellularLocation>
</comment>
<comment type="function">
    <text evidence="5">An accessory protein needed during the final step in the assembly of 30S ribosomal subunit, possibly for assembly of the head region. Essential for efficient processing of 16S rRNA. May be needed both before and after RbfA during the maturation of 16S rRNA. It has affinity for free ribosomal 30S subunits but not for 70S ribosomes.</text>
</comment>
<accession>A0A831YDA9</accession>
<reference evidence="8" key="1">
    <citation type="journal article" date="2020" name="mSystems">
        <title>Genome- and Community-Level Interaction Insights into Carbon Utilization and Element Cycling Functions of Hydrothermarchaeota in Hydrothermal Sediment.</title>
        <authorList>
            <person name="Zhou Z."/>
            <person name="Liu Y."/>
            <person name="Xu W."/>
            <person name="Pan J."/>
            <person name="Luo Z.H."/>
            <person name="Li M."/>
        </authorList>
    </citation>
    <scope>NUCLEOTIDE SEQUENCE [LARGE SCALE GENOMIC DNA]</scope>
    <source>
        <strain evidence="8">SpSt-1257</strain>
    </source>
</reference>
<dbReference type="PANTHER" id="PTHR33692">
    <property type="entry name" value="RIBOSOME MATURATION FACTOR RIMM"/>
    <property type="match status" value="1"/>
</dbReference>
<evidence type="ECO:0000313" key="8">
    <source>
        <dbReference type="EMBL" id="HEV09143.1"/>
    </source>
</evidence>
<protein>
    <recommendedName>
        <fullName evidence="5">Ribosome maturation factor RimM</fullName>
    </recommendedName>
</protein>
<dbReference type="InterPro" id="IPR009000">
    <property type="entry name" value="Transl_B-barrel_sf"/>
</dbReference>
<dbReference type="GO" id="GO:0043022">
    <property type="term" value="F:ribosome binding"/>
    <property type="evidence" value="ECO:0007669"/>
    <property type="project" value="InterPro"/>
</dbReference>
<dbReference type="InterPro" id="IPR036976">
    <property type="entry name" value="RimM_N_sf"/>
</dbReference>
<keyword evidence="1 5" id="KW-0963">Cytoplasm</keyword>
<evidence type="ECO:0000256" key="4">
    <source>
        <dbReference type="ARBA" id="ARBA00023186"/>
    </source>
</evidence>
<sequence length="166" mass="19540">MKGKVVAGKIHGTHGVKGNLKLELYHEKIRLPDIIYIIDEETGDLKPLQIEFVDRVKKLIKFKGYDTPEKAKEISQKLIYIDENLLPKLDKDEFYIFQLEECDVYFKDKLIGKVEKVDDRLPQVYLIIRCVDNKVRYLPFINQFIKDVNVEEKKINITPPEGWFSL</sequence>
<name>A0A831YDA9_9AQUI</name>
<keyword evidence="2 5" id="KW-0690">Ribosome biogenesis</keyword>
<feature type="domain" description="RimM N-terminal" evidence="6">
    <location>
        <begin position="7"/>
        <end position="83"/>
    </location>
</feature>
<dbReference type="GO" id="GO:0005840">
    <property type="term" value="C:ribosome"/>
    <property type="evidence" value="ECO:0007669"/>
    <property type="project" value="InterPro"/>
</dbReference>
<dbReference type="InterPro" id="IPR011033">
    <property type="entry name" value="PRC_barrel-like_sf"/>
</dbReference>
<proteinExistence type="inferred from homology"/>
<comment type="domain">
    <text evidence="5">The PRC barrel domain binds ribosomal protein uS19.</text>
</comment>
<feature type="domain" description="Ribosome maturation factor RimM PRC barrel" evidence="7">
    <location>
        <begin position="99"/>
        <end position="163"/>
    </location>
</feature>
<dbReference type="SUPFAM" id="SSF50447">
    <property type="entry name" value="Translation proteins"/>
    <property type="match status" value="1"/>
</dbReference>
<evidence type="ECO:0000259" key="6">
    <source>
        <dbReference type="Pfam" id="PF01782"/>
    </source>
</evidence>
<keyword evidence="3 5" id="KW-0698">rRNA processing</keyword>
<comment type="caution">
    <text evidence="8">The sequence shown here is derived from an EMBL/GenBank/DDBJ whole genome shotgun (WGS) entry which is preliminary data.</text>
</comment>
<dbReference type="InterPro" id="IPR011961">
    <property type="entry name" value="RimM"/>
</dbReference>
<dbReference type="NCBIfam" id="TIGR02273">
    <property type="entry name" value="16S_RimM"/>
    <property type="match status" value="1"/>
</dbReference>
<dbReference type="GO" id="GO:0005737">
    <property type="term" value="C:cytoplasm"/>
    <property type="evidence" value="ECO:0007669"/>
    <property type="project" value="UniProtKB-SubCell"/>
</dbReference>
<evidence type="ECO:0000259" key="7">
    <source>
        <dbReference type="Pfam" id="PF24986"/>
    </source>
</evidence>
<dbReference type="GO" id="GO:0042274">
    <property type="term" value="P:ribosomal small subunit biogenesis"/>
    <property type="evidence" value="ECO:0007669"/>
    <property type="project" value="UniProtKB-UniRule"/>
</dbReference>
<dbReference type="EMBL" id="DSFC01000112">
    <property type="protein sequence ID" value="HEV09143.1"/>
    <property type="molecule type" value="Genomic_DNA"/>
</dbReference>
<dbReference type="InterPro" id="IPR002676">
    <property type="entry name" value="RimM_N"/>
</dbReference>
<keyword evidence="4 5" id="KW-0143">Chaperone</keyword>